<reference evidence="2 3" key="1">
    <citation type="submission" date="2024-07" db="EMBL/GenBank/DDBJ databases">
        <authorList>
            <person name="Lee S."/>
            <person name="Kang M."/>
        </authorList>
    </citation>
    <scope>NUCLEOTIDE SEQUENCE [LARGE SCALE GENOMIC DNA]</scope>
    <source>
        <strain evidence="2 3">DS6</strain>
    </source>
</reference>
<dbReference type="Proteomes" id="UP001556631">
    <property type="component" value="Unassembled WGS sequence"/>
</dbReference>
<protein>
    <submittedName>
        <fullName evidence="2">ASCH domain-containing protein</fullName>
    </submittedName>
</protein>
<dbReference type="PANTHER" id="PTHR39203:SF1">
    <property type="entry name" value="CYTOPLASMIC PROTEIN"/>
    <property type="match status" value="1"/>
</dbReference>
<evidence type="ECO:0000313" key="3">
    <source>
        <dbReference type="Proteomes" id="UP001556631"/>
    </source>
</evidence>
<gene>
    <name evidence="2" type="ORF">AB3X52_14680</name>
</gene>
<dbReference type="Pfam" id="PF04266">
    <property type="entry name" value="ASCH"/>
    <property type="match status" value="1"/>
</dbReference>
<sequence length="171" mass="18606">MTETSADGSFEAEVSAFWAEARRRARLSQLPGYFGPTALESLQPPAWSFGGTATQADELLALVLEGTKTATASALWDYEAAGEPVPSVGGLGIVLDGGGHPRALLATTRVDVVPFDEVGEEHAFLEGEGDRSLRYWREVHERFFTTYAAHGRGFSPTMPVVLERFAVLYQR</sequence>
<name>A0ABV3T0Y4_9ACTN</name>
<dbReference type="EMBL" id="JBFPJR010000028">
    <property type="protein sequence ID" value="MEX0428870.1"/>
    <property type="molecule type" value="Genomic_DNA"/>
</dbReference>
<feature type="domain" description="ASCH" evidence="1">
    <location>
        <begin position="47"/>
        <end position="169"/>
    </location>
</feature>
<evidence type="ECO:0000259" key="1">
    <source>
        <dbReference type="SMART" id="SM01022"/>
    </source>
</evidence>
<dbReference type="RefSeq" id="WP_367994840.1">
    <property type="nucleotide sequence ID" value="NZ_JBFPJR010000028.1"/>
</dbReference>
<keyword evidence="3" id="KW-1185">Reference proteome</keyword>
<evidence type="ECO:0000313" key="2">
    <source>
        <dbReference type="EMBL" id="MEX0428870.1"/>
    </source>
</evidence>
<accession>A0ABV3T0Y4</accession>
<comment type="caution">
    <text evidence="2">The sequence shown here is derived from an EMBL/GenBank/DDBJ whole genome shotgun (WGS) entry which is preliminary data.</text>
</comment>
<dbReference type="InterPro" id="IPR007374">
    <property type="entry name" value="ASCH_domain"/>
</dbReference>
<dbReference type="InterPro" id="IPR009326">
    <property type="entry name" value="DUF984"/>
</dbReference>
<dbReference type="CDD" id="cd06553">
    <property type="entry name" value="ASCH_Ef3133_like"/>
    <property type="match status" value="1"/>
</dbReference>
<dbReference type="SUPFAM" id="SSF88697">
    <property type="entry name" value="PUA domain-like"/>
    <property type="match status" value="1"/>
</dbReference>
<dbReference type="SMART" id="SM01022">
    <property type="entry name" value="ASCH"/>
    <property type="match status" value="1"/>
</dbReference>
<dbReference type="Gene3D" id="3.10.400.10">
    <property type="entry name" value="Sulfate adenylyltransferase"/>
    <property type="match status" value="1"/>
</dbReference>
<dbReference type="InterPro" id="IPR015947">
    <property type="entry name" value="PUA-like_sf"/>
</dbReference>
<organism evidence="2 3">
    <name type="scientific">Nocardioides eburneus</name>
    <dbReference type="NCBI Taxonomy" id="3231482"/>
    <lineage>
        <taxon>Bacteria</taxon>
        <taxon>Bacillati</taxon>
        <taxon>Actinomycetota</taxon>
        <taxon>Actinomycetes</taxon>
        <taxon>Propionibacteriales</taxon>
        <taxon>Nocardioidaceae</taxon>
        <taxon>Nocardioides</taxon>
    </lineage>
</organism>
<proteinExistence type="predicted"/>
<dbReference type="PANTHER" id="PTHR39203">
    <property type="entry name" value="CYTOPLASMIC PROTEIN-RELATED"/>
    <property type="match status" value="1"/>
</dbReference>